<reference evidence="3 4" key="1">
    <citation type="submission" date="2014-05" db="EMBL/GenBank/DDBJ databases">
        <title>ATOL: Assembling a taxonomically balanced genome-scale reconstruction of the evolutionary history of the Enterobacteriaceae.</title>
        <authorList>
            <person name="Plunkett G.III."/>
            <person name="Neeno-Eckwall E.C."/>
            <person name="Glasner J.D."/>
            <person name="Perna N.T."/>
        </authorList>
    </citation>
    <scope>NUCLEOTIDE SEQUENCE [LARGE SCALE GENOMIC DNA]</scope>
    <source>
        <strain evidence="3 4">ATCC 33301</strain>
    </source>
</reference>
<comment type="caution">
    <text evidence="3">The sequence shown here is derived from an EMBL/GenBank/DDBJ whole genome shotgun (WGS) entry which is preliminary data.</text>
</comment>
<dbReference type="CDD" id="cd05233">
    <property type="entry name" value="SDR_c"/>
    <property type="match status" value="1"/>
</dbReference>
<accession>A0A085JQD2</accession>
<dbReference type="InterPro" id="IPR002347">
    <property type="entry name" value="SDR_fam"/>
</dbReference>
<sequence length="247" mass="26176">MDFSGKVVIVTGGASGIGLETVKAFASAGASVVIADIAPDSEQITRELQQQGMSVIFCQTNVCSEADQQQLIETTLRHFSGLDIVFANAGIARDGVAADLLFTDWQKTIDINLSGVFLSNKYALRHWTEHNLPGVIVNCGSIHSFVGKRHVTAYAAAKGGVKLLTETLAADYAGKNIRVNAVCPGYIDTPLLSKLSSTQKEELIKLHPQGRLGRPEEVAAAVLFLASDQAGFINGASLLVDGGYTAQ</sequence>
<dbReference type="Pfam" id="PF13561">
    <property type="entry name" value="adh_short_C2"/>
    <property type="match status" value="1"/>
</dbReference>
<proteinExistence type="inferred from homology"/>
<dbReference type="PROSITE" id="PS00061">
    <property type="entry name" value="ADH_SHORT"/>
    <property type="match status" value="1"/>
</dbReference>
<dbReference type="RefSeq" id="WP_025903815.1">
    <property type="nucleotide sequence ID" value="NZ_ATMJ01000025.1"/>
</dbReference>
<dbReference type="Gene3D" id="3.40.50.720">
    <property type="entry name" value="NAD(P)-binding Rossmann-like Domain"/>
    <property type="match status" value="1"/>
</dbReference>
<dbReference type="eggNOG" id="COG1028">
    <property type="taxonomic scope" value="Bacteria"/>
</dbReference>
<organism evidence="3 4">
    <name type="scientific">Tatumella ptyseos ATCC 33301</name>
    <dbReference type="NCBI Taxonomy" id="1005995"/>
    <lineage>
        <taxon>Bacteria</taxon>
        <taxon>Pseudomonadati</taxon>
        <taxon>Pseudomonadota</taxon>
        <taxon>Gammaproteobacteria</taxon>
        <taxon>Enterobacterales</taxon>
        <taxon>Erwiniaceae</taxon>
        <taxon>Tatumella</taxon>
    </lineage>
</organism>
<dbReference type="PRINTS" id="PR00080">
    <property type="entry name" value="SDRFAMILY"/>
</dbReference>
<dbReference type="InterPro" id="IPR020904">
    <property type="entry name" value="Sc_DH/Rdtase_CS"/>
</dbReference>
<evidence type="ECO:0000313" key="3">
    <source>
        <dbReference type="EMBL" id="KFD22678.1"/>
    </source>
</evidence>
<dbReference type="EMBL" id="JMPR01000004">
    <property type="protein sequence ID" value="KFD22678.1"/>
    <property type="molecule type" value="Genomic_DNA"/>
</dbReference>
<dbReference type="AlphaFoldDB" id="A0A085JQD2"/>
<evidence type="ECO:0000256" key="1">
    <source>
        <dbReference type="ARBA" id="ARBA00006484"/>
    </source>
</evidence>
<dbReference type="Proteomes" id="UP000028602">
    <property type="component" value="Unassembled WGS sequence"/>
</dbReference>
<evidence type="ECO:0000256" key="2">
    <source>
        <dbReference type="ARBA" id="ARBA00023002"/>
    </source>
</evidence>
<evidence type="ECO:0000313" key="4">
    <source>
        <dbReference type="Proteomes" id="UP000028602"/>
    </source>
</evidence>
<dbReference type="EC" id="1.-.-.-" evidence="3"/>
<keyword evidence="2 3" id="KW-0560">Oxidoreductase</keyword>
<dbReference type="FunFam" id="3.40.50.720:FF:000084">
    <property type="entry name" value="Short-chain dehydrogenase reductase"/>
    <property type="match status" value="1"/>
</dbReference>
<name>A0A085JQD2_9GAMM</name>
<dbReference type="PANTHER" id="PTHR24321">
    <property type="entry name" value="DEHYDROGENASES, SHORT CHAIN"/>
    <property type="match status" value="1"/>
</dbReference>
<dbReference type="NCBIfam" id="NF005559">
    <property type="entry name" value="PRK07231.1"/>
    <property type="match status" value="1"/>
</dbReference>
<gene>
    <name evidence="3" type="ORF">GTPT_0257</name>
</gene>
<dbReference type="PANTHER" id="PTHR24321:SF11">
    <property type="entry name" value="BLR0893 PROTEIN"/>
    <property type="match status" value="1"/>
</dbReference>
<dbReference type="InterPro" id="IPR036291">
    <property type="entry name" value="NAD(P)-bd_dom_sf"/>
</dbReference>
<protein>
    <submittedName>
        <fullName evidence="3">Short-chain dehydrogenase</fullName>
        <ecNumber evidence="3">1.-.-.-</ecNumber>
    </submittedName>
</protein>
<dbReference type="PRINTS" id="PR00081">
    <property type="entry name" value="GDHRDH"/>
</dbReference>
<keyword evidence="4" id="KW-1185">Reference proteome</keyword>
<dbReference type="OrthoDB" id="9806974at2"/>
<dbReference type="GO" id="GO:0016491">
    <property type="term" value="F:oxidoreductase activity"/>
    <property type="evidence" value="ECO:0007669"/>
    <property type="project" value="UniProtKB-KW"/>
</dbReference>
<comment type="similarity">
    <text evidence="1">Belongs to the short-chain dehydrogenases/reductases (SDR) family.</text>
</comment>
<dbReference type="SUPFAM" id="SSF51735">
    <property type="entry name" value="NAD(P)-binding Rossmann-fold domains"/>
    <property type="match status" value="1"/>
</dbReference>